<evidence type="ECO:0000313" key="1">
    <source>
        <dbReference type="EMBL" id="KKL20995.1"/>
    </source>
</evidence>
<accession>A0A0F9BGT4</accession>
<organism evidence="1">
    <name type="scientific">marine sediment metagenome</name>
    <dbReference type="NCBI Taxonomy" id="412755"/>
    <lineage>
        <taxon>unclassified sequences</taxon>
        <taxon>metagenomes</taxon>
        <taxon>ecological metagenomes</taxon>
    </lineage>
</organism>
<sequence>MARDLKDIELHEVSLVDKGANKKKFLFFKQEGKPAPKKLKKKINIVIDSDGTIGGTKIAVNK</sequence>
<dbReference type="AlphaFoldDB" id="A0A0F9BGT4"/>
<reference evidence="1" key="1">
    <citation type="journal article" date="2015" name="Nature">
        <title>Complex archaea that bridge the gap between prokaryotes and eukaryotes.</title>
        <authorList>
            <person name="Spang A."/>
            <person name="Saw J.H."/>
            <person name="Jorgensen S.L."/>
            <person name="Zaremba-Niedzwiedzka K."/>
            <person name="Martijn J."/>
            <person name="Lind A.E."/>
            <person name="van Eijk R."/>
            <person name="Schleper C."/>
            <person name="Guy L."/>
            <person name="Ettema T.J."/>
        </authorList>
    </citation>
    <scope>NUCLEOTIDE SEQUENCE</scope>
</reference>
<comment type="caution">
    <text evidence="1">The sequence shown here is derived from an EMBL/GenBank/DDBJ whole genome shotgun (WGS) entry which is preliminary data.</text>
</comment>
<feature type="non-terminal residue" evidence="1">
    <location>
        <position position="62"/>
    </location>
</feature>
<dbReference type="EMBL" id="LAZR01037891">
    <property type="protein sequence ID" value="KKL20995.1"/>
    <property type="molecule type" value="Genomic_DNA"/>
</dbReference>
<proteinExistence type="predicted"/>
<gene>
    <name evidence="1" type="ORF">LCGC14_2449880</name>
</gene>
<protein>
    <submittedName>
        <fullName evidence="1">Uncharacterized protein</fullName>
    </submittedName>
</protein>
<name>A0A0F9BGT4_9ZZZZ</name>